<proteinExistence type="predicted"/>
<evidence type="ECO:0000313" key="2">
    <source>
        <dbReference type="EMBL" id="PIW17578.1"/>
    </source>
</evidence>
<evidence type="ECO:0000313" key="3">
    <source>
        <dbReference type="Proteomes" id="UP000231019"/>
    </source>
</evidence>
<name>A0A2M7G6C7_9BACT</name>
<gene>
    <name evidence="2" type="ORF">COW36_08775</name>
</gene>
<sequence length="72" mass="8560">MSVDRDPKGLKKGSNQKKYLYTYSYQEEDEDIEMFEGEYSEFEAAFEQPKGRRNAKKTSMGKKRKQNADLFY</sequence>
<dbReference type="AlphaFoldDB" id="A0A2M7G6C7"/>
<feature type="compositionally biased region" description="Basic residues" evidence="1">
    <location>
        <begin position="51"/>
        <end position="65"/>
    </location>
</feature>
<dbReference type="Proteomes" id="UP000231019">
    <property type="component" value="Unassembled WGS sequence"/>
</dbReference>
<dbReference type="EMBL" id="PFFQ01000023">
    <property type="protein sequence ID" value="PIW17578.1"/>
    <property type="molecule type" value="Genomic_DNA"/>
</dbReference>
<feature type="region of interest" description="Disordered" evidence="1">
    <location>
        <begin position="46"/>
        <end position="72"/>
    </location>
</feature>
<organism evidence="2 3">
    <name type="scientific">bacterium (Candidatus Blackallbacteria) CG17_big_fil_post_rev_8_21_14_2_50_48_46</name>
    <dbReference type="NCBI Taxonomy" id="2014261"/>
    <lineage>
        <taxon>Bacteria</taxon>
        <taxon>Candidatus Blackallbacteria</taxon>
    </lineage>
</organism>
<comment type="caution">
    <text evidence="2">The sequence shown here is derived from an EMBL/GenBank/DDBJ whole genome shotgun (WGS) entry which is preliminary data.</text>
</comment>
<protein>
    <submittedName>
        <fullName evidence="2">Uncharacterized protein</fullName>
    </submittedName>
</protein>
<reference evidence="2 3" key="1">
    <citation type="submission" date="2017-09" db="EMBL/GenBank/DDBJ databases">
        <title>Depth-based differentiation of microbial function through sediment-hosted aquifers and enrichment of novel symbionts in the deep terrestrial subsurface.</title>
        <authorList>
            <person name="Probst A.J."/>
            <person name="Ladd B."/>
            <person name="Jarett J.K."/>
            <person name="Geller-Mcgrath D.E."/>
            <person name="Sieber C.M."/>
            <person name="Emerson J.B."/>
            <person name="Anantharaman K."/>
            <person name="Thomas B.C."/>
            <person name="Malmstrom R."/>
            <person name="Stieglmeier M."/>
            <person name="Klingl A."/>
            <person name="Woyke T."/>
            <person name="Ryan C.M."/>
            <person name="Banfield J.F."/>
        </authorList>
    </citation>
    <scope>NUCLEOTIDE SEQUENCE [LARGE SCALE GENOMIC DNA]</scope>
    <source>
        <strain evidence="2">CG17_big_fil_post_rev_8_21_14_2_50_48_46</strain>
    </source>
</reference>
<evidence type="ECO:0000256" key="1">
    <source>
        <dbReference type="SAM" id="MobiDB-lite"/>
    </source>
</evidence>
<accession>A0A2M7G6C7</accession>